<evidence type="ECO:0000256" key="10">
    <source>
        <dbReference type="SAM" id="Phobius"/>
    </source>
</evidence>
<dbReference type="PANTHER" id="PTHR45772">
    <property type="entry name" value="CONSERVED COMPONENT OF ABC TRANSPORTER FOR NATURAL AMINO ACIDS-RELATED"/>
    <property type="match status" value="1"/>
</dbReference>
<dbReference type="GO" id="GO:0005886">
    <property type="term" value="C:plasma membrane"/>
    <property type="evidence" value="ECO:0007669"/>
    <property type="project" value="UniProtKB-SubCell"/>
</dbReference>
<keyword evidence="6" id="KW-0547">Nucleotide-binding</keyword>
<dbReference type="GO" id="GO:0005524">
    <property type="term" value="F:ATP binding"/>
    <property type="evidence" value="ECO:0007669"/>
    <property type="project" value="UniProtKB-KW"/>
</dbReference>
<dbReference type="RefSeq" id="WP_090529427.1">
    <property type="nucleotide sequence ID" value="NZ_FNRQ01000001.1"/>
</dbReference>
<keyword evidence="7" id="KW-0067">ATP-binding</keyword>
<dbReference type="CDD" id="cd06581">
    <property type="entry name" value="TM_PBP1_LivM_like"/>
    <property type="match status" value="1"/>
</dbReference>
<evidence type="ECO:0000313" key="13">
    <source>
        <dbReference type="Proteomes" id="UP000198638"/>
    </source>
</evidence>
<sequence length="712" mass="74703">MTRPDLRRAPPVSGNVSAGGESRAQASAWRTGLSWLALIALLIVPPCLSSQSWMLAYLAQTASMIVFALSWNLLLGETGLLSFGHAAFAGIGALVAAHLFNRYGFSLPWLPLAGGVGGALAGAIAGLVATRRAGTAFAMITLGIGELVAAAAWSLPDWFGGEAGVSIDRAGGPAWGTFTFGPAREAYALIVCWCLLATLAMWALSHTPFVRLANAVRDNPVRAASTGCDPRRVRYRMFVLSSFFAGVAGTLGLINVELVSTESVGMLRSGSVLIAAVMGGTGAFFGPVAGAVVLVFFSVAVASVTRAWLFYLGLLFIVIVVHSPDGVTGLLARAAMRLRRHGWRACAGAALCDACAGLTWVLAVVLAVQYAYAMQSADEMGGHVVLFDSFAIDTTARIAAICAVVVVLALAGWLIHRRAQREWVRLERLRGEPATGVQAAADTNAITLHATAAPSIPSAIKPGAPALVLRGVEKNIDGTAILRGVDLSIAAGERHALIGPNGAGKSTLFNLVAGVGRVSAGRIEINGIDTTRSTPTAISRSGVARSFQTTSVFGRLTVLDNLRCAVLAANGEGVRWWHRWLHARVLDVRVERVLDAVGLSPRRHVLAGTLSYAEQRALDLGIALAGGASALLLDEPTAGMNRAEAARAIELIREATRGRTLLMIEHDMDAVFSLADRVSVLVQGRVIATGTPEAIRADKNVRAAYLGEDPAR</sequence>
<feature type="transmembrane region" description="Helical" evidence="10">
    <location>
        <begin position="135"/>
        <end position="155"/>
    </location>
</feature>
<dbReference type="Proteomes" id="UP000198638">
    <property type="component" value="Unassembled WGS sequence"/>
</dbReference>
<evidence type="ECO:0000256" key="5">
    <source>
        <dbReference type="ARBA" id="ARBA00022692"/>
    </source>
</evidence>
<feature type="transmembrane region" description="Helical" evidence="10">
    <location>
        <begin position="308"/>
        <end position="331"/>
    </location>
</feature>
<dbReference type="EMBL" id="FNRQ01000001">
    <property type="protein sequence ID" value="SEA26787.1"/>
    <property type="molecule type" value="Genomic_DNA"/>
</dbReference>
<evidence type="ECO:0000256" key="7">
    <source>
        <dbReference type="ARBA" id="ARBA00022840"/>
    </source>
</evidence>
<feature type="transmembrane region" description="Helical" evidence="10">
    <location>
        <begin position="107"/>
        <end position="129"/>
    </location>
</feature>
<dbReference type="InterPro" id="IPR043428">
    <property type="entry name" value="LivM-like"/>
</dbReference>
<dbReference type="Pfam" id="PF00005">
    <property type="entry name" value="ABC_tran"/>
    <property type="match status" value="1"/>
</dbReference>
<dbReference type="SMART" id="SM00382">
    <property type="entry name" value="AAA"/>
    <property type="match status" value="1"/>
</dbReference>
<evidence type="ECO:0000256" key="8">
    <source>
        <dbReference type="ARBA" id="ARBA00022989"/>
    </source>
</evidence>
<dbReference type="OrthoDB" id="9034298at2"/>
<dbReference type="PANTHER" id="PTHR45772:SF3">
    <property type="entry name" value="ABC TRANSPORTER ATP-BINDING PROTEIN"/>
    <property type="match status" value="1"/>
</dbReference>
<evidence type="ECO:0000256" key="2">
    <source>
        <dbReference type="ARBA" id="ARBA00022448"/>
    </source>
</evidence>
<dbReference type="GO" id="GO:0015658">
    <property type="term" value="F:branched-chain amino acid transmembrane transporter activity"/>
    <property type="evidence" value="ECO:0007669"/>
    <property type="project" value="InterPro"/>
</dbReference>
<organism evidence="12 13">
    <name type="scientific">Paraburkholderia sartisoli</name>
    <dbReference type="NCBI Taxonomy" id="83784"/>
    <lineage>
        <taxon>Bacteria</taxon>
        <taxon>Pseudomonadati</taxon>
        <taxon>Pseudomonadota</taxon>
        <taxon>Betaproteobacteria</taxon>
        <taxon>Burkholderiales</taxon>
        <taxon>Burkholderiaceae</taxon>
        <taxon>Paraburkholderia</taxon>
    </lineage>
</organism>
<proteinExistence type="predicted"/>
<feature type="transmembrane region" description="Helical" evidence="10">
    <location>
        <begin position="186"/>
        <end position="204"/>
    </location>
</feature>
<dbReference type="PROSITE" id="PS50893">
    <property type="entry name" value="ABC_TRANSPORTER_2"/>
    <property type="match status" value="1"/>
</dbReference>
<comment type="subcellular location">
    <subcellularLocation>
        <location evidence="1">Cell membrane</location>
        <topology evidence="1">Multi-pass membrane protein</topology>
    </subcellularLocation>
</comment>
<dbReference type="Pfam" id="PF02653">
    <property type="entry name" value="BPD_transp_2"/>
    <property type="match status" value="1"/>
</dbReference>
<protein>
    <submittedName>
        <fullName evidence="12">Branched-chain amino acid transport system permease protein</fullName>
    </submittedName>
</protein>
<keyword evidence="4" id="KW-0997">Cell inner membrane</keyword>
<evidence type="ECO:0000256" key="9">
    <source>
        <dbReference type="ARBA" id="ARBA00023136"/>
    </source>
</evidence>
<feature type="transmembrane region" description="Helical" evidence="10">
    <location>
        <begin position="343"/>
        <end position="372"/>
    </location>
</feature>
<dbReference type="InterPro" id="IPR051120">
    <property type="entry name" value="ABC_AA/LPS_Transport"/>
</dbReference>
<feature type="transmembrane region" description="Helical" evidence="10">
    <location>
        <begin position="237"/>
        <end position="260"/>
    </location>
</feature>
<dbReference type="CDD" id="cd03219">
    <property type="entry name" value="ABC_Mj1267_LivG_branched"/>
    <property type="match status" value="1"/>
</dbReference>
<dbReference type="InterPro" id="IPR003593">
    <property type="entry name" value="AAA+_ATPase"/>
</dbReference>
<reference evidence="13" key="1">
    <citation type="submission" date="2016-10" db="EMBL/GenBank/DDBJ databases">
        <authorList>
            <person name="Varghese N."/>
            <person name="Submissions S."/>
        </authorList>
    </citation>
    <scope>NUCLEOTIDE SEQUENCE [LARGE SCALE GENOMIC DNA]</scope>
    <source>
        <strain evidence="13">LMG 24000</strain>
    </source>
</reference>
<feature type="transmembrane region" description="Helical" evidence="10">
    <location>
        <begin position="272"/>
        <end position="302"/>
    </location>
</feature>
<gene>
    <name evidence="12" type="ORF">SAMN05192564_101882</name>
</gene>
<evidence type="ECO:0000256" key="3">
    <source>
        <dbReference type="ARBA" id="ARBA00022475"/>
    </source>
</evidence>
<dbReference type="InterPro" id="IPR003439">
    <property type="entry name" value="ABC_transporter-like_ATP-bd"/>
</dbReference>
<feature type="transmembrane region" description="Helical" evidence="10">
    <location>
        <begin position="396"/>
        <end position="415"/>
    </location>
</feature>
<dbReference type="AlphaFoldDB" id="A0A1H3ZSU6"/>
<dbReference type="GO" id="GO:0016887">
    <property type="term" value="F:ATP hydrolysis activity"/>
    <property type="evidence" value="ECO:0007669"/>
    <property type="project" value="InterPro"/>
</dbReference>
<dbReference type="InterPro" id="IPR032823">
    <property type="entry name" value="BCA_ABC_TP_C"/>
</dbReference>
<evidence type="ECO:0000256" key="6">
    <source>
        <dbReference type="ARBA" id="ARBA00022741"/>
    </source>
</evidence>
<evidence type="ECO:0000256" key="4">
    <source>
        <dbReference type="ARBA" id="ARBA00022519"/>
    </source>
</evidence>
<dbReference type="STRING" id="83784.SAMN05192564_101882"/>
<dbReference type="SUPFAM" id="SSF52540">
    <property type="entry name" value="P-loop containing nucleoside triphosphate hydrolases"/>
    <property type="match status" value="1"/>
</dbReference>
<evidence type="ECO:0000313" key="12">
    <source>
        <dbReference type="EMBL" id="SEA26787.1"/>
    </source>
</evidence>
<keyword evidence="9 10" id="KW-0472">Membrane</keyword>
<evidence type="ECO:0000256" key="1">
    <source>
        <dbReference type="ARBA" id="ARBA00004651"/>
    </source>
</evidence>
<dbReference type="Gene3D" id="3.40.50.300">
    <property type="entry name" value="P-loop containing nucleotide triphosphate hydrolases"/>
    <property type="match status" value="1"/>
</dbReference>
<keyword evidence="2" id="KW-0813">Transport</keyword>
<dbReference type="InterPro" id="IPR001851">
    <property type="entry name" value="ABC_transp_permease"/>
</dbReference>
<name>A0A1H3ZSU6_9BURK</name>
<dbReference type="Pfam" id="PF12399">
    <property type="entry name" value="BCA_ABC_TP_C"/>
    <property type="match status" value="1"/>
</dbReference>
<keyword evidence="8 10" id="KW-1133">Transmembrane helix</keyword>
<feature type="transmembrane region" description="Helical" evidence="10">
    <location>
        <begin position="55"/>
        <end position="74"/>
    </location>
</feature>
<feature type="domain" description="ABC transporter" evidence="11">
    <location>
        <begin position="467"/>
        <end position="708"/>
    </location>
</feature>
<keyword evidence="5 10" id="KW-0812">Transmembrane</keyword>
<evidence type="ECO:0000259" key="11">
    <source>
        <dbReference type="PROSITE" id="PS50893"/>
    </source>
</evidence>
<feature type="transmembrane region" description="Helical" evidence="10">
    <location>
        <begin position="80"/>
        <end position="100"/>
    </location>
</feature>
<keyword evidence="3" id="KW-1003">Cell membrane</keyword>
<dbReference type="InterPro" id="IPR027417">
    <property type="entry name" value="P-loop_NTPase"/>
</dbReference>
<accession>A0A1H3ZSU6</accession>
<keyword evidence="13" id="KW-1185">Reference proteome</keyword>
<feature type="transmembrane region" description="Helical" evidence="10">
    <location>
        <begin position="28"/>
        <end position="48"/>
    </location>
</feature>